<evidence type="ECO:0000313" key="3">
    <source>
        <dbReference type="Proteomes" id="UP000828251"/>
    </source>
</evidence>
<protein>
    <submittedName>
        <fullName evidence="2">Uncharacterized protein</fullName>
    </submittedName>
</protein>
<dbReference type="OrthoDB" id="1300022at2759"/>
<keyword evidence="3" id="KW-1185">Reference proteome</keyword>
<gene>
    <name evidence="2" type="ORF">J1N35_044480</name>
</gene>
<dbReference type="AlphaFoldDB" id="A0A9D3U944"/>
<dbReference type="Proteomes" id="UP000828251">
    <property type="component" value="Unassembled WGS sequence"/>
</dbReference>
<feature type="region of interest" description="Disordered" evidence="1">
    <location>
        <begin position="47"/>
        <end position="66"/>
    </location>
</feature>
<evidence type="ECO:0000313" key="2">
    <source>
        <dbReference type="EMBL" id="KAH1032306.1"/>
    </source>
</evidence>
<proteinExistence type="predicted"/>
<accession>A0A9D3U944</accession>
<sequence>MVIRESFQVVAIIEKLPPAWDDFKNYLKHKRKEMLVEDLIVKPRIKEDNKGTKKRLNKKANVNGTR</sequence>
<organism evidence="2 3">
    <name type="scientific">Gossypium stocksii</name>
    <dbReference type="NCBI Taxonomy" id="47602"/>
    <lineage>
        <taxon>Eukaryota</taxon>
        <taxon>Viridiplantae</taxon>
        <taxon>Streptophyta</taxon>
        <taxon>Embryophyta</taxon>
        <taxon>Tracheophyta</taxon>
        <taxon>Spermatophyta</taxon>
        <taxon>Magnoliopsida</taxon>
        <taxon>eudicotyledons</taxon>
        <taxon>Gunneridae</taxon>
        <taxon>Pentapetalae</taxon>
        <taxon>rosids</taxon>
        <taxon>malvids</taxon>
        <taxon>Malvales</taxon>
        <taxon>Malvaceae</taxon>
        <taxon>Malvoideae</taxon>
        <taxon>Gossypium</taxon>
    </lineage>
</organism>
<feature type="non-terminal residue" evidence="2">
    <location>
        <position position="66"/>
    </location>
</feature>
<comment type="caution">
    <text evidence="2">The sequence shown here is derived from an EMBL/GenBank/DDBJ whole genome shotgun (WGS) entry which is preliminary data.</text>
</comment>
<evidence type="ECO:0000256" key="1">
    <source>
        <dbReference type="SAM" id="MobiDB-lite"/>
    </source>
</evidence>
<reference evidence="2 3" key="1">
    <citation type="journal article" date="2021" name="Plant Biotechnol. J.">
        <title>Multi-omics assisted identification of the key and species-specific regulatory components of drought-tolerant mechanisms in Gossypium stocksii.</title>
        <authorList>
            <person name="Yu D."/>
            <person name="Ke L."/>
            <person name="Zhang D."/>
            <person name="Wu Y."/>
            <person name="Sun Y."/>
            <person name="Mei J."/>
            <person name="Sun J."/>
            <person name="Sun Y."/>
        </authorList>
    </citation>
    <scope>NUCLEOTIDE SEQUENCE [LARGE SCALE GENOMIC DNA]</scope>
    <source>
        <strain evidence="3">cv. E1</strain>
        <tissue evidence="2">Leaf</tissue>
    </source>
</reference>
<name>A0A9D3U944_9ROSI</name>
<dbReference type="EMBL" id="JAIQCV010000013">
    <property type="protein sequence ID" value="KAH1032306.1"/>
    <property type="molecule type" value="Genomic_DNA"/>
</dbReference>